<protein>
    <submittedName>
        <fullName evidence="1">Uncharacterized protein</fullName>
    </submittedName>
</protein>
<gene>
    <name evidence="1" type="ORF">CEXT_189681</name>
</gene>
<dbReference type="AlphaFoldDB" id="A0AAV4X1Y7"/>
<evidence type="ECO:0000313" key="1">
    <source>
        <dbReference type="EMBL" id="GIY88205.1"/>
    </source>
</evidence>
<organism evidence="1 2">
    <name type="scientific">Caerostris extrusa</name>
    <name type="common">Bark spider</name>
    <name type="synonym">Caerostris bankana</name>
    <dbReference type="NCBI Taxonomy" id="172846"/>
    <lineage>
        <taxon>Eukaryota</taxon>
        <taxon>Metazoa</taxon>
        <taxon>Ecdysozoa</taxon>
        <taxon>Arthropoda</taxon>
        <taxon>Chelicerata</taxon>
        <taxon>Arachnida</taxon>
        <taxon>Araneae</taxon>
        <taxon>Araneomorphae</taxon>
        <taxon>Entelegynae</taxon>
        <taxon>Araneoidea</taxon>
        <taxon>Araneidae</taxon>
        <taxon>Caerostris</taxon>
    </lineage>
</organism>
<dbReference type="EMBL" id="BPLR01017028">
    <property type="protein sequence ID" value="GIY88205.1"/>
    <property type="molecule type" value="Genomic_DNA"/>
</dbReference>
<evidence type="ECO:0000313" key="2">
    <source>
        <dbReference type="Proteomes" id="UP001054945"/>
    </source>
</evidence>
<proteinExistence type="predicted"/>
<accession>A0AAV4X1Y7</accession>
<dbReference type="SUPFAM" id="SSF52540">
    <property type="entry name" value="P-loop containing nucleoside triphosphate hydrolases"/>
    <property type="match status" value="1"/>
</dbReference>
<dbReference type="Proteomes" id="UP001054945">
    <property type="component" value="Unassembled WGS sequence"/>
</dbReference>
<reference evidence="1 2" key="1">
    <citation type="submission" date="2021-06" db="EMBL/GenBank/DDBJ databases">
        <title>Caerostris extrusa draft genome.</title>
        <authorList>
            <person name="Kono N."/>
            <person name="Arakawa K."/>
        </authorList>
    </citation>
    <scope>NUCLEOTIDE SEQUENCE [LARGE SCALE GENOMIC DNA]</scope>
</reference>
<dbReference type="InterPro" id="IPR027417">
    <property type="entry name" value="P-loop_NTPase"/>
</dbReference>
<name>A0AAV4X1Y7_CAEEX</name>
<sequence length="108" mass="12550">MASEDFVDEYACSITDKTFLRTILNTVYIFVVGDEAIGKTCLIRTFTNTRRKDFTLPSFEYVYTYTHQTIVGPLELRIVELRLEDLFLKEVKGFLTPTEACVPFRFLC</sequence>
<comment type="caution">
    <text evidence="1">The sequence shown here is derived from an EMBL/GenBank/DDBJ whole genome shotgun (WGS) entry which is preliminary data.</text>
</comment>
<keyword evidence="2" id="KW-1185">Reference proteome</keyword>